<protein>
    <recommendedName>
        <fullName evidence="3">DNA-binding protein</fullName>
    </recommendedName>
</protein>
<comment type="caution">
    <text evidence="1">The sequence shown here is derived from an EMBL/GenBank/DDBJ whole genome shotgun (WGS) entry which is preliminary data.</text>
</comment>
<evidence type="ECO:0000313" key="2">
    <source>
        <dbReference type="Proteomes" id="UP000564536"/>
    </source>
</evidence>
<organism evidence="1 2">
    <name type="scientific">Listeria weihenstephanensis</name>
    <dbReference type="NCBI Taxonomy" id="1006155"/>
    <lineage>
        <taxon>Bacteria</taxon>
        <taxon>Bacillati</taxon>
        <taxon>Bacillota</taxon>
        <taxon>Bacilli</taxon>
        <taxon>Bacillales</taxon>
        <taxon>Listeriaceae</taxon>
        <taxon>Listeria</taxon>
    </lineage>
</organism>
<proteinExistence type="predicted"/>
<name>A0A841Z2D9_9LIST</name>
<gene>
    <name evidence="1" type="ORF">HB943_01995</name>
</gene>
<sequence>MEVRLATEDQNILSELLAQVAEKAYVHGVEDAKKYYQYPQALKQKDIEEMYQIGPAKVSILVRRRDFPKIELIRARYPRDEVIEFMKNNKHLYVEG</sequence>
<evidence type="ECO:0008006" key="3">
    <source>
        <dbReference type="Google" id="ProtNLM"/>
    </source>
</evidence>
<dbReference type="RefSeq" id="WP_185424255.1">
    <property type="nucleotide sequence ID" value="NZ_JAARRL010000002.1"/>
</dbReference>
<accession>A0A841Z2D9</accession>
<reference evidence="1 2" key="1">
    <citation type="submission" date="2020-03" db="EMBL/GenBank/DDBJ databases">
        <title>Soil Listeria distribution.</title>
        <authorList>
            <person name="Liao J."/>
            <person name="Wiedmann M."/>
        </authorList>
    </citation>
    <scope>NUCLEOTIDE SEQUENCE [LARGE SCALE GENOMIC DNA]</scope>
    <source>
        <strain evidence="1 2">FSL L7-1523</strain>
    </source>
</reference>
<dbReference type="Proteomes" id="UP000564536">
    <property type="component" value="Unassembled WGS sequence"/>
</dbReference>
<dbReference type="AlphaFoldDB" id="A0A841Z2D9"/>
<evidence type="ECO:0000313" key="1">
    <source>
        <dbReference type="EMBL" id="MBC1499358.1"/>
    </source>
</evidence>
<dbReference type="EMBL" id="JAARRL010000002">
    <property type="protein sequence ID" value="MBC1499358.1"/>
    <property type="molecule type" value="Genomic_DNA"/>
</dbReference>